<sequence>MSMTPGTMSDGSMNSTSMDMIMHMSFYWGKDVIVLFSGWPERSLGMYILALCFVFLLGFAVEILSVSPQLGAVRNPMIGLLIQSCVYVVRMVFAYMVMLSVMTYNLGVFIVAVAGHGAGFFLVKARAPAGADTDDTVSSAGVNSKV</sequence>
<protein>
    <submittedName>
        <fullName evidence="1">Copper transporter</fullName>
    </submittedName>
</protein>
<name>A0ACC1X1K2_MELAZ</name>
<dbReference type="EMBL" id="CM051405">
    <property type="protein sequence ID" value="KAJ4704554.1"/>
    <property type="molecule type" value="Genomic_DNA"/>
</dbReference>
<evidence type="ECO:0000313" key="2">
    <source>
        <dbReference type="Proteomes" id="UP001164539"/>
    </source>
</evidence>
<comment type="caution">
    <text evidence="1">The sequence shown here is derived from an EMBL/GenBank/DDBJ whole genome shotgun (WGS) entry which is preliminary data.</text>
</comment>
<dbReference type="Proteomes" id="UP001164539">
    <property type="component" value="Chromosome 12"/>
</dbReference>
<gene>
    <name evidence="1" type="ORF">OWV82_021447</name>
</gene>
<evidence type="ECO:0000313" key="1">
    <source>
        <dbReference type="EMBL" id="KAJ4704554.1"/>
    </source>
</evidence>
<reference evidence="1 2" key="1">
    <citation type="journal article" date="2023" name="Science">
        <title>Complex scaffold remodeling in plant triterpene biosynthesis.</title>
        <authorList>
            <person name="De La Pena R."/>
            <person name="Hodgson H."/>
            <person name="Liu J.C."/>
            <person name="Stephenson M.J."/>
            <person name="Martin A.C."/>
            <person name="Owen C."/>
            <person name="Harkess A."/>
            <person name="Leebens-Mack J."/>
            <person name="Jimenez L.E."/>
            <person name="Osbourn A."/>
            <person name="Sattely E.S."/>
        </authorList>
    </citation>
    <scope>NUCLEOTIDE SEQUENCE [LARGE SCALE GENOMIC DNA]</scope>
    <source>
        <strain evidence="2">cv. JPN11</strain>
        <tissue evidence="1">Leaf</tissue>
    </source>
</reference>
<proteinExistence type="predicted"/>
<organism evidence="1 2">
    <name type="scientific">Melia azedarach</name>
    <name type="common">Chinaberry tree</name>
    <dbReference type="NCBI Taxonomy" id="155640"/>
    <lineage>
        <taxon>Eukaryota</taxon>
        <taxon>Viridiplantae</taxon>
        <taxon>Streptophyta</taxon>
        <taxon>Embryophyta</taxon>
        <taxon>Tracheophyta</taxon>
        <taxon>Spermatophyta</taxon>
        <taxon>Magnoliopsida</taxon>
        <taxon>eudicotyledons</taxon>
        <taxon>Gunneridae</taxon>
        <taxon>Pentapetalae</taxon>
        <taxon>rosids</taxon>
        <taxon>malvids</taxon>
        <taxon>Sapindales</taxon>
        <taxon>Meliaceae</taxon>
        <taxon>Melia</taxon>
    </lineage>
</organism>
<accession>A0ACC1X1K2</accession>
<keyword evidence="2" id="KW-1185">Reference proteome</keyword>